<dbReference type="PANTHER" id="PTHR14593:SF5">
    <property type="entry name" value="WD REPEAT-CONTAINING PROTEIN 11"/>
    <property type="match status" value="1"/>
</dbReference>
<dbReference type="STRING" id="4615.A0A199UJG2"/>
<dbReference type="FunFam" id="2.130.10.10:FF:001078">
    <property type="entry name" value="Transducin family protein / WD-40 repeat family protein"/>
    <property type="match status" value="1"/>
</dbReference>
<dbReference type="InterPro" id="IPR057854">
    <property type="entry name" value="TPR_WDR11"/>
</dbReference>
<feature type="region of interest" description="Disordered" evidence="1">
    <location>
        <begin position="1"/>
        <end position="21"/>
    </location>
</feature>
<dbReference type="Pfam" id="PF23752">
    <property type="entry name" value="Beta-prop_WDR11_2nd"/>
    <property type="match status" value="1"/>
</dbReference>
<sequence>MARSQETQQRRGGGSTFDAAGLGAPHARPLVLLLVVSSSSSSSAAAAAAHALAPFVTSVRWTPQSLSHDLSAHDEPSNSPLRLAVGDRQGRVAIWDLRCRQILLWLDLDSLSDGSGGTRSRLGIQDLCWIRSDAAWLLASVHGPSLLLLWDPASGRCLWKYDAAPEYLSCLRRDPFDSRHFCALGLRGFLLSAILLLGVPDGETFADVSLQEHRIPGTGDASSDLQKLDKDASASAPALAAFPLFFARLCFSPRWRHILAITFPKELIVFDLQYGTALSSTALPRGCGKFLDLMPDPDLDMLYCAHLDGKLSIWKRKEEEQVHVLCTIEELMPSIGTAVPSPAVLAVALCLSDSASQNVKKLFMDLLDRQFSVDDVARKNHSRYMDIFSNTYFISISDDGKIWRWLLTSGMERFSQTASFNVYKPTQVGEELISHTHIGPAGDALSTVPLDRVKELELINNSNPYFRNSRSNGGDLSMKISLIGQLHLLSSTVTTLAVPSPSLLATLARGGNNPAPAVPLVALGTQSGAIDVVDVSASVVTASFSVHNSAIRGLRWLGNSRLVSFSYSQVNDKGGGYTNRLVITCLRSGLTRSFRVLQKPERAPIRALRASSSGRYLLIMFRDAPVEVWAMTKNPIMLRSLALPFTVLEWTLPSAPRPIQNGPSRQSSFSKEQSSGANSTASASSAGSKMTSSENSSDDTSESFAFALVNGALGVFEVHGRRIRDFRPKWPSSSFASSDGLITAMAYRLPHVVMGDRLGNIRWWDVTTGLSSSFNTHREGIRRIKFSPVVSRDRTRGRIAVLFYDNTFSIFDLDTSDPLANALLQPQSPGTLVLELDWLPMQTNKNEPLVLCIAGADSSFRLIEVNIDLKASSGYKARISKERFRPMPLCLPILLPTAHALALRMILQLGVKPSWFNICSTGMLDGHNLEEDATSVGDLRSYMVETALPAVGDPVVPELLLKVLEPYRKEGCILDDERVKLYASIVNKGSAVRFAFAAAIFGDISEALFWLQLPQALHHSLDKSSNKYPKEASQSISVSEAESVSILNRIASRERSVAGKTTKDTVNYGQLNLMAFKQEELWENANERIPWHEKLDGEEAIQKRVHELVSVGDLEAAVSLLLSTPPEGSHFYPNALRAVVLSSAVSQSLHELAVKVVAANMVRTDKSLSGTHLLCAVGRYQEACSQLQDAGYWTDAVTLAATHLHGSDYARVLQRWADYVLRNEHNIWRALILYAAAGALPEALAALRNAQQPDTAAMFLLACHEINSQIALPPQPADEGLGSLIHGQKIQLPGRNNLDDEDLNAVDEYYGQYQQKLVHLCMDILPLID</sequence>
<dbReference type="InterPro" id="IPR015943">
    <property type="entry name" value="WD40/YVTN_repeat-like_dom_sf"/>
</dbReference>
<evidence type="ECO:0000259" key="2">
    <source>
        <dbReference type="Pfam" id="PF23751"/>
    </source>
</evidence>
<dbReference type="Pfam" id="PF23751">
    <property type="entry name" value="Beta-prop_WDR11_1st"/>
    <property type="match status" value="1"/>
</dbReference>
<dbReference type="Proteomes" id="UP000092600">
    <property type="component" value="Unassembled WGS sequence"/>
</dbReference>
<dbReference type="SUPFAM" id="SSF50952">
    <property type="entry name" value="Soluble quinoprotein glucose dehydrogenase"/>
    <property type="match status" value="1"/>
</dbReference>
<feature type="region of interest" description="Disordered" evidence="1">
    <location>
        <begin position="656"/>
        <end position="696"/>
    </location>
</feature>
<name>A0A199UJG2_ANACO</name>
<feature type="domain" description="WDR11 second beta-propeller" evidence="3">
    <location>
        <begin position="488"/>
        <end position="887"/>
    </location>
</feature>
<dbReference type="SMART" id="SM00320">
    <property type="entry name" value="WD40"/>
    <property type="match status" value="5"/>
</dbReference>
<organism evidence="5 6">
    <name type="scientific">Ananas comosus</name>
    <name type="common">Pineapple</name>
    <name type="synonym">Ananas ananas</name>
    <dbReference type="NCBI Taxonomy" id="4615"/>
    <lineage>
        <taxon>Eukaryota</taxon>
        <taxon>Viridiplantae</taxon>
        <taxon>Streptophyta</taxon>
        <taxon>Embryophyta</taxon>
        <taxon>Tracheophyta</taxon>
        <taxon>Spermatophyta</taxon>
        <taxon>Magnoliopsida</taxon>
        <taxon>Liliopsida</taxon>
        <taxon>Poales</taxon>
        <taxon>Bromeliaceae</taxon>
        <taxon>Bromelioideae</taxon>
        <taxon>Ananas</taxon>
    </lineage>
</organism>
<dbReference type="PANTHER" id="PTHR14593">
    <property type="entry name" value="WD REPEAT-CONTAINING PROTEIN 11"/>
    <property type="match status" value="1"/>
</dbReference>
<evidence type="ECO:0000313" key="5">
    <source>
        <dbReference type="EMBL" id="OAY64868.1"/>
    </source>
</evidence>
<dbReference type="InterPro" id="IPR001680">
    <property type="entry name" value="WD40_rpt"/>
</dbReference>
<dbReference type="Gene3D" id="2.130.10.10">
    <property type="entry name" value="YVTN repeat-like/Quinoprotein amine dehydrogenase"/>
    <property type="match status" value="4"/>
</dbReference>
<dbReference type="SUPFAM" id="SSF50998">
    <property type="entry name" value="Quinoprotein alcohol dehydrogenase-like"/>
    <property type="match status" value="1"/>
</dbReference>
<comment type="caution">
    <text evidence="5">The sequence shown here is derived from an EMBL/GenBank/DDBJ whole genome shotgun (WGS) entry which is preliminary data.</text>
</comment>
<dbReference type="GO" id="GO:0005737">
    <property type="term" value="C:cytoplasm"/>
    <property type="evidence" value="ECO:0007669"/>
    <property type="project" value="TreeGrafter"/>
</dbReference>
<dbReference type="InterPro" id="IPR057852">
    <property type="entry name" value="Beta-prop_WDR11_1st"/>
</dbReference>
<dbReference type="InterPro" id="IPR039694">
    <property type="entry name" value="WDR11"/>
</dbReference>
<gene>
    <name evidence="5" type="ORF">ACMD2_18985</name>
</gene>
<proteinExistence type="predicted"/>
<evidence type="ECO:0000259" key="4">
    <source>
        <dbReference type="Pfam" id="PF23753"/>
    </source>
</evidence>
<dbReference type="InterPro" id="IPR057853">
    <property type="entry name" value="Beta-prop_WDR11_2nd"/>
</dbReference>
<dbReference type="Pfam" id="PF23753">
    <property type="entry name" value="TPR_WDR11"/>
    <property type="match status" value="1"/>
</dbReference>
<dbReference type="InterPro" id="IPR011041">
    <property type="entry name" value="Quinoprot_gluc/sorb_DH_b-prop"/>
</dbReference>
<feature type="compositionally biased region" description="Low complexity" evidence="1">
    <location>
        <begin position="664"/>
        <end position="695"/>
    </location>
</feature>
<accession>A0A199UJG2</accession>
<protein>
    <submittedName>
        <fullName evidence="5">WD repeat-containing protein 11</fullName>
    </submittedName>
</protein>
<feature type="domain" description="WDR11 first beta-propeller" evidence="2">
    <location>
        <begin position="32"/>
        <end position="486"/>
    </location>
</feature>
<dbReference type="EMBL" id="LSRQ01007542">
    <property type="protein sequence ID" value="OAY64868.1"/>
    <property type="molecule type" value="Genomic_DNA"/>
</dbReference>
<dbReference type="InterPro" id="IPR011047">
    <property type="entry name" value="Quinoprotein_ADH-like_sf"/>
</dbReference>
<evidence type="ECO:0000313" key="6">
    <source>
        <dbReference type="Proteomes" id="UP000092600"/>
    </source>
</evidence>
<evidence type="ECO:0000256" key="1">
    <source>
        <dbReference type="SAM" id="MobiDB-lite"/>
    </source>
</evidence>
<evidence type="ECO:0000259" key="3">
    <source>
        <dbReference type="Pfam" id="PF23752"/>
    </source>
</evidence>
<feature type="domain" description="WDR11 TPR" evidence="4">
    <location>
        <begin position="915"/>
        <end position="1321"/>
    </location>
</feature>
<reference evidence="5 6" key="1">
    <citation type="journal article" date="2016" name="DNA Res.">
        <title>The draft genome of MD-2 pineapple using hybrid error correction of long reads.</title>
        <authorList>
            <person name="Redwan R.M."/>
            <person name="Saidin A."/>
            <person name="Kumar S.V."/>
        </authorList>
    </citation>
    <scope>NUCLEOTIDE SEQUENCE [LARGE SCALE GENOMIC DNA]</scope>
    <source>
        <strain evidence="6">cv. MD2</strain>
        <tissue evidence="5">Leaf</tissue>
    </source>
</reference>